<dbReference type="EMBL" id="BMEV01000005">
    <property type="protein sequence ID" value="GGH69769.1"/>
    <property type="molecule type" value="Genomic_DNA"/>
</dbReference>
<protein>
    <submittedName>
        <fullName evidence="6">Zinc-binding alcohol dehydrogenase</fullName>
    </submittedName>
</protein>
<dbReference type="InterPro" id="IPR011032">
    <property type="entry name" value="GroES-like_sf"/>
</dbReference>
<dbReference type="InterPro" id="IPR013154">
    <property type="entry name" value="ADH-like_N"/>
</dbReference>
<name>A0A8J2ZQA5_9BACI</name>
<dbReference type="InterPro" id="IPR050129">
    <property type="entry name" value="Zn_alcohol_dh"/>
</dbReference>
<evidence type="ECO:0000259" key="5">
    <source>
        <dbReference type="SMART" id="SM00829"/>
    </source>
</evidence>
<organism evidence="6 7">
    <name type="scientific">Compostibacillus humi</name>
    <dbReference type="NCBI Taxonomy" id="1245525"/>
    <lineage>
        <taxon>Bacteria</taxon>
        <taxon>Bacillati</taxon>
        <taxon>Bacillota</taxon>
        <taxon>Bacilli</taxon>
        <taxon>Bacillales</taxon>
        <taxon>Bacillaceae</taxon>
        <taxon>Compostibacillus</taxon>
    </lineage>
</organism>
<dbReference type="Proteomes" id="UP000602050">
    <property type="component" value="Unassembled WGS sequence"/>
</dbReference>
<evidence type="ECO:0000256" key="4">
    <source>
        <dbReference type="RuleBase" id="RU361277"/>
    </source>
</evidence>
<feature type="domain" description="Enoyl reductase (ER)" evidence="5">
    <location>
        <begin position="16"/>
        <end position="331"/>
    </location>
</feature>
<dbReference type="PANTHER" id="PTHR43401">
    <property type="entry name" value="L-THREONINE 3-DEHYDROGENASE"/>
    <property type="match status" value="1"/>
</dbReference>
<keyword evidence="1 4" id="KW-0479">Metal-binding</keyword>
<sequence length="369" mass="40730">MAEIVTKEKGRVAVMTSPETLEFQEYPIPKPGPGALVLKVLRSNVCGSELHIWKGLHPTKREGVLGHEMIGELYEAGEGVTTDYAGQPISKGDRIVSAYYLTCKKCSPCLEGHFHLCEHAYDFWNLQPEIAPHFHGTFATHYYIHPDQFFYKVPDNVSDLTAASANCALSQVYFGLDKAGLTYQETIVIQGAGGLGLNAAAVAKEKGATVIVIDAVEKRLQQAKRFGADYTINLNDYETQEERTKAILDLTDGKGAHVGLEVAGVPSAFQEGIHYIRPGGRFVTIGNITPGKLTEFDPGLLTRKSIQIIPVVRYNPWYLHKALQFLAAANRKYPFDEMLDAEFTLDEIKLALDLSAERKITRASIVMNG</sequence>
<proteinExistence type="inferred from homology"/>
<accession>A0A8J2ZQA5</accession>
<comment type="similarity">
    <text evidence="4">Belongs to the zinc-containing alcohol dehydrogenase family.</text>
</comment>
<dbReference type="RefSeq" id="WP_188390707.1">
    <property type="nucleotide sequence ID" value="NZ_BMEV01000005.1"/>
</dbReference>
<dbReference type="PROSITE" id="PS00059">
    <property type="entry name" value="ADH_ZINC"/>
    <property type="match status" value="1"/>
</dbReference>
<keyword evidence="2 4" id="KW-0862">Zinc</keyword>
<dbReference type="SUPFAM" id="SSF51735">
    <property type="entry name" value="NAD(P)-binding Rossmann-fold domains"/>
    <property type="match status" value="1"/>
</dbReference>
<reference evidence="6" key="2">
    <citation type="submission" date="2020-09" db="EMBL/GenBank/DDBJ databases">
        <authorList>
            <person name="Sun Q."/>
            <person name="Zhou Y."/>
        </authorList>
    </citation>
    <scope>NUCLEOTIDE SEQUENCE</scope>
    <source>
        <strain evidence="6">CGMCC 1.12360</strain>
    </source>
</reference>
<dbReference type="InterPro" id="IPR036291">
    <property type="entry name" value="NAD(P)-bd_dom_sf"/>
</dbReference>
<comment type="caution">
    <text evidence="6">The sequence shown here is derived from an EMBL/GenBank/DDBJ whole genome shotgun (WGS) entry which is preliminary data.</text>
</comment>
<dbReference type="AlphaFoldDB" id="A0A8J2ZQA5"/>
<dbReference type="InterPro" id="IPR020843">
    <property type="entry name" value="ER"/>
</dbReference>
<dbReference type="PANTHER" id="PTHR43401:SF2">
    <property type="entry name" value="L-THREONINE 3-DEHYDROGENASE"/>
    <property type="match status" value="1"/>
</dbReference>
<evidence type="ECO:0000256" key="3">
    <source>
        <dbReference type="ARBA" id="ARBA00023002"/>
    </source>
</evidence>
<comment type="cofactor">
    <cofactor evidence="4">
        <name>Zn(2+)</name>
        <dbReference type="ChEBI" id="CHEBI:29105"/>
    </cofactor>
</comment>
<reference evidence="6" key="1">
    <citation type="journal article" date="2014" name="Int. J. Syst. Evol. Microbiol.">
        <title>Complete genome sequence of Corynebacterium casei LMG S-19264T (=DSM 44701T), isolated from a smear-ripened cheese.</title>
        <authorList>
            <consortium name="US DOE Joint Genome Institute (JGI-PGF)"/>
            <person name="Walter F."/>
            <person name="Albersmeier A."/>
            <person name="Kalinowski J."/>
            <person name="Ruckert C."/>
        </authorList>
    </citation>
    <scope>NUCLEOTIDE SEQUENCE</scope>
    <source>
        <strain evidence="6">CGMCC 1.12360</strain>
    </source>
</reference>
<keyword evidence="7" id="KW-1185">Reference proteome</keyword>
<evidence type="ECO:0000313" key="7">
    <source>
        <dbReference type="Proteomes" id="UP000602050"/>
    </source>
</evidence>
<keyword evidence="3" id="KW-0560">Oxidoreductase</keyword>
<dbReference type="Pfam" id="PF00107">
    <property type="entry name" value="ADH_zinc_N"/>
    <property type="match status" value="1"/>
</dbReference>
<dbReference type="SMART" id="SM00829">
    <property type="entry name" value="PKS_ER"/>
    <property type="match status" value="1"/>
</dbReference>
<dbReference type="InterPro" id="IPR002328">
    <property type="entry name" value="ADH_Zn_CS"/>
</dbReference>
<dbReference type="CDD" id="cd08231">
    <property type="entry name" value="MDR_TM0436_like"/>
    <property type="match status" value="1"/>
</dbReference>
<gene>
    <name evidence="6" type="ORF">GCM10010978_04030</name>
</gene>
<dbReference type="GO" id="GO:0016491">
    <property type="term" value="F:oxidoreductase activity"/>
    <property type="evidence" value="ECO:0007669"/>
    <property type="project" value="UniProtKB-KW"/>
</dbReference>
<dbReference type="InterPro" id="IPR013149">
    <property type="entry name" value="ADH-like_C"/>
</dbReference>
<dbReference type="SUPFAM" id="SSF50129">
    <property type="entry name" value="GroES-like"/>
    <property type="match status" value="1"/>
</dbReference>
<evidence type="ECO:0000256" key="1">
    <source>
        <dbReference type="ARBA" id="ARBA00022723"/>
    </source>
</evidence>
<evidence type="ECO:0000256" key="2">
    <source>
        <dbReference type="ARBA" id="ARBA00022833"/>
    </source>
</evidence>
<dbReference type="Gene3D" id="3.40.50.720">
    <property type="entry name" value="NAD(P)-binding Rossmann-like Domain"/>
    <property type="match status" value="1"/>
</dbReference>
<dbReference type="Gene3D" id="3.90.180.10">
    <property type="entry name" value="Medium-chain alcohol dehydrogenases, catalytic domain"/>
    <property type="match status" value="1"/>
</dbReference>
<dbReference type="GO" id="GO:0008270">
    <property type="term" value="F:zinc ion binding"/>
    <property type="evidence" value="ECO:0007669"/>
    <property type="project" value="InterPro"/>
</dbReference>
<evidence type="ECO:0000313" key="6">
    <source>
        <dbReference type="EMBL" id="GGH69769.1"/>
    </source>
</evidence>
<dbReference type="Pfam" id="PF08240">
    <property type="entry name" value="ADH_N"/>
    <property type="match status" value="1"/>
</dbReference>